<evidence type="ECO:0000256" key="3">
    <source>
        <dbReference type="ARBA" id="ARBA00022741"/>
    </source>
</evidence>
<dbReference type="AlphaFoldDB" id="A0A2N6UL48"/>
<dbReference type="Pfam" id="PF01966">
    <property type="entry name" value="HD"/>
    <property type="match status" value="1"/>
</dbReference>
<dbReference type="RefSeq" id="WP_004816843.1">
    <property type="nucleotide sequence ID" value="NZ_PNHP01000001.1"/>
</dbReference>
<dbReference type="InterPro" id="IPR003607">
    <property type="entry name" value="HD/PDEase_dom"/>
</dbReference>
<evidence type="ECO:0000259" key="7">
    <source>
        <dbReference type="PROSITE" id="PS51831"/>
    </source>
</evidence>
<dbReference type="InterPro" id="IPR005249">
    <property type="entry name" value="YqeK"/>
</dbReference>
<dbReference type="SMART" id="SM00471">
    <property type="entry name" value="HDc"/>
    <property type="match status" value="1"/>
</dbReference>
<dbReference type="EMBL" id="PNHP01000001">
    <property type="protein sequence ID" value="PMC82572.1"/>
    <property type="molecule type" value="Genomic_DNA"/>
</dbReference>
<evidence type="ECO:0000313" key="9">
    <source>
        <dbReference type="Proteomes" id="UP000235658"/>
    </source>
</evidence>
<dbReference type="InterPro" id="IPR006674">
    <property type="entry name" value="HD_domain"/>
</dbReference>
<comment type="catalytic activity">
    <reaction evidence="6">
        <text>P(1),P(4)-bis(5'-adenosyl) tetraphosphate + H2O = 2 ADP + 2 H(+)</text>
        <dbReference type="Rhea" id="RHEA:24252"/>
        <dbReference type="ChEBI" id="CHEBI:15377"/>
        <dbReference type="ChEBI" id="CHEBI:15378"/>
        <dbReference type="ChEBI" id="CHEBI:58141"/>
        <dbReference type="ChEBI" id="CHEBI:456216"/>
        <dbReference type="EC" id="3.6.1.41"/>
    </reaction>
</comment>
<keyword evidence="5" id="KW-0408">Iron</keyword>
<organism evidence="8 9">
    <name type="scientific">Anaerococcus hydrogenalis</name>
    <dbReference type="NCBI Taxonomy" id="33029"/>
    <lineage>
        <taxon>Bacteria</taxon>
        <taxon>Bacillati</taxon>
        <taxon>Bacillota</taxon>
        <taxon>Tissierellia</taxon>
        <taxon>Tissierellales</taxon>
        <taxon>Peptoniphilaceae</taxon>
        <taxon>Anaerococcus</taxon>
    </lineage>
</organism>
<keyword evidence="3" id="KW-0547">Nucleotide-binding</keyword>
<dbReference type="EC" id="3.6.1.41" evidence="1"/>
<keyword evidence="2" id="KW-0479">Metal-binding</keyword>
<evidence type="ECO:0000256" key="2">
    <source>
        <dbReference type="ARBA" id="ARBA00022723"/>
    </source>
</evidence>
<protein>
    <recommendedName>
        <fullName evidence="1">bis(5'-nucleosyl)-tetraphosphatase (symmetrical)</fullName>
        <ecNumber evidence="1">3.6.1.41</ecNumber>
    </recommendedName>
</protein>
<dbReference type="CDD" id="cd00077">
    <property type="entry name" value="HDc"/>
    <property type="match status" value="1"/>
</dbReference>
<dbReference type="NCBIfam" id="TIGR00488">
    <property type="entry name" value="bis(5'-nucleosyl)-tetraphosphatase (symmetrical) YqeK"/>
    <property type="match status" value="1"/>
</dbReference>
<proteinExistence type="predicted"/>
<gene>
    <name evidence="8" type="ORF">CJ192_02235</name>
</gene>
<dbReference type="Proteomes" id="UP000235658">
    <property type="component" value="Unassembled WGS sequence"/>
</dbReference>
<name>A0A2N6UL48_9FIRM</name>
<reference evidence="8 9" key="1">
    <citation type="submission" date="2017-09" db="EMBL/GenBank/DDBJ databases">
        <title>Bacterial strain isolated from the female urinary microbiota.</title>
        <authorList>
            <person name="Thomas-White K."/>
            <person name="Kumar N."/>
            <person name="Forster S."/>
            <person name="Putonti C."/>
            <person name="Lawley T."/>
            <person name="Wolfe A.J."/>
        </authorList>
    </citation>
    <scope>NUCLEOTIDE SEQUENCE [LARGE SCALE GENOMIC DNA]</scope>
    <source>
        <strain evidence="8 9">UMB0204</strain>
    </source>
</reference>
<dbReference type="PROSITE" id="PS51831">
    <property type="entry name" value="HD"/>
    <property type="match status" value="1"/>
</dbReference>
<sequence length="186" mass="21770">MFDFSKYKDKLKNDIGEKRFNHVIRVKDMALKLNNGIDEKKVETAALLHDCAKYNEEYFLEKYEDDCDFSNEIITNKAVLHSFLGPIVAKYEYGIEDIEILNAIKYHTTGRENMTDLEKIIFLADACEEKRDYKGVEKLRKLAFENLDDAVLFSLDETIKSLIDRKNIIFPLTIKARNYLLRKKNG</sequence>
<evidence type="ECO:0000256" key="6">
    <source>
        <dbReference type="ARBA" id="ARBA00049417"/>
    </source>
</evidence>
<dbReference type="GO" id="GO:0008803">
    <property type="term" value="F:bis(5'-nucleosyl)-tetraphosphatase (symmetrical) activity"/>
    <property type="evidence" value="ECO:0007669"/>
    <property type="project" value="UniProtKB-EC"/>
</dbReference>
<dbReference type="GO" id="GO:0046872">
    <property type="term" value="F:metal ion binding"/>
    <property type="evidence" value="ECO:0007669"/>
    <property type="project" value="UniProtKB-KW"/>
</dbReference>
<evidence type="ECO:0000256" key="1">
    <source>
        <dbReference type="ARBA" id="ARBA00012506"/>
    </source>
</evidence>
<dbReference type="PANTHER" id="PTHR35795:SF1">
    <property type="entry name" value="BIS(5'-NUCLEOSYL)-TETRAPHOSPHATASE, SYMMETRICAL"/>
    <property type="match status" value="1"/>
</dbReference>
<evidence type="ECO:0000256" key="5">
    <source>
        <dbReference type="ARBA" id="ARBA00023004"/>
    </source>
</evidence>
<dbReference type="SUPFAM" id="SSF109604">
    <property type="entry name" value="HD-domain/PDEase-like"/>
    <property type="match status" value="1"/>
</dbReference>
<comment type="caution">
    <text evidence="8">The sequence shown here is derived from an EMBL/GenBank/DDBJ whole genome shotgun (WGS) entry which is preliminary data.</text>
</comment>
<dbReference type="Gene3D" id="1.10.3210.10">
    <property type="entry name" value="Hypothetical protein af1432"/>
    <property type="match status" value="1"/>
</dbReference>
<dbReference type="GeneID" id="84577997"/>
<dbReference type="InterPro" id="IPR051094">
    <property type="entry name" value="Diverse_Catalytic_Enzymes"/>
</dbReference>
<evidence type="ECO:0000313" key="8">
    <source>
        <dbReference type="EMBL" id="PMC82572.1"/>
    </source>
</evidence>
<accession>A0A2N6UL48</accession>
<feature type="domain" description="HD" evidence="7">
    <location>
        <begin position="19"/>
        <end position="130"/>
    </location>
</feature>
<keyword evidence="4" id="KW-0378">Hydrolase</keyword>
<dbReference type="GO" id="GO:0000166">
    <property type="term" value="F:nucleotide binding"/>
    <property type="evidence" value="ECO:0007669"/>
    <property type="project" value="UniProtKB-KW"/>
</dbReference>
<evidence type="ECO:0000256" key="4">
    <source>
        <dbReference type="ARBA" id="ARBA00022801"/>
    </source>
</evidence>
<dbReference type="PANTHER" id="PTHR35795">
    <property type="entry name" value="SLR1885 PROTEIN"/>
    <property type="match status" value="1"/>
</dbReference>